<organism evidence="1 2">
    <name type="scientific">Sorghum bicolor</name>
    <name type="common">Sorghum</name>
    <name type="synonym">Sorghum vulgare</name>
    <dbReference type="NCBI Taxonomy" id="4558"/>
    <lineage>
        <taxon>Eukaryota</taxon>
        <taxon>Viridiplantae</taxon>
        <taxon>Streptophyta</taxon>
        <taxon>Embryophyta</taxon>
        <taxon>Tracheophyta</taxon>
        <taxon>Spermatophyta</taxon>
        <taxon>Magnoliopsida</taxon>
        <taxon>Liliopsida</taxon>
        <taxon>Poales</taxon>
        <taxon>Poaceae</taxon>
        <taxon>PACMAD clade</taxon>
        <taxon>Panicoideae</taxon>
        <taxon>Andropogonodae</taxon>
        <taxon>Andropogoneae</taxon>
        <taxon>Sorghinae</taxon>
        <taxon>Sorghum</taxon>
    </lineage>
</organism>
<dbReference type="InParanoid" id="A0A1B6QDV7"/>
<reference evidence="1 2" key="1">
    <citation type="journal article" date="2009" name="Nature">
        <title>The Sorghum bicolor genome and the diversification of grasses.</title>
        <authorList>
            <person name="Paterson A.H."/>
            <person name="Bowers J.E."/>
            <person name="Bruggmann R."/>
            <person name="Dubchak I."/>
            <person name="Grimwood J."/>
            <person name="Gundlach H."/>
            <person name="Haberer G."/>
            <person name="Hellsten U."/>
            <person name="Mitros T."/>
            <person name="Poliakov A."/>
            <person name="Schmutz J."/>
            <person name="Spannagl M."/>
            <person name="Tang H."/>
            <person name="Wang X."/>
            <person name="Wicker T."/>
            <person name="Bharti A.K."/>
            <person name="Chapman J."/>
            <person name="Feltus F.A."/>
            <person name="Gowik U."/>
            <person name="Grigoriev I.V."/>
            <person name="Lyons E."/>
            <person name="Maher C.A."/>
            <person name="Martis M."/>
            <person name="Narechania A."/>
            <person name="Otillar R.P."/>
            <person name="Penning B.W."/>
            <person name="Salamov A.A."/>
            <person name="Wang Y."/>
            <person name="Zhang L."/>
            <person name="Carpita N.C."/>
            <person name="Freeling M."/>
            <person name="Gingle A.R."/>
            <person name="Hash C.T."/>
            <person name="Keller B."/>
            <person name="Klein P."/>
            <person name="Kresovich S."/>
            <person name="McCann M.C."/>
            <person name="Ming R."/>
            <person name="Peterson D.G."/>
            <person name="Mehboob-ur-Rahman"/>
            <person name="Ware D."/>
            <person name="Westhoff P."/>
            <person name="Mayer K.F."/>
            <person name="Messing J."/>
            <person name="Rokhsar D.S."/>
        </authorList>
    </citation>
    <scope>NUCLEOTIDE SEQUENCE [LARGE SCALE GENOMIC DNA]</scope>
    <source>
        <strain evidence="2">cv. BTx623</strain>
    </source>
</reference>
<evidence type="ECO:0000313" key="2">
    <source>
        <dbReference type="Proteomes" id="UP000000768"/>
    </source>
</evidence>
<evidence type="ECO:0000313" key="1">
    <source>
        <dbReference type="EMBL" id="KXG36106.1"/>
    </source>
</evidence>
<dbReference type="Gramene" id="KXG36106">
    <property type="protein sequence ID" value="KXG36106"/>
    <property type="gene ID" value="SORBI_3002G284300"/>
</dbReference>
<name>A0A1B6QDV7_SORBI</name>
<dbReference type="AlphaFoldDB" id="A0A1B6QDV7"/>
<dbReference type="EMBL" id="CM000761">
    <property type="protein sequence ID" value="KXG36106.1"/>
    <property type="molecule type" value="Genomic_DNA"/>
</dbReference>
<accession>A0A1B6QDV7</accession>
<sequence>MSCSCQSTSENSRGKVVSLVAAATQVPYIIPGGESVSEALSFGTKISVVTQILSPDSLPFQRHDHVFPRVPATTAGKAEAADWQVHVITFMNDSAQSDTGLITGSFYHTVTSDIWILIRT</sequence>
<dbReference type="Proteomes" id="UP000000768">
    <property type="component" value="Chromosome 2"/>
</dbReference>
<proteinExistence type="predicted"/>
<gene>
    <name evidence="1" type="ORF">SORBI_3002G284300</name>
</gene>
<keyword evidence="2" id="KW-1185">Reference proteome</keyword>
<protein>
    <submittedName>
        <fullName evidence="1">Uncharacterized protein</fullName>
    </submittedName>
</protein>
<reference evidence="2" key="2">
    <citation type="journal article" date="2018" name="Plant J.">
        <title>The Sorghum bicolor reference genome: improved assembly, gene annotations, a transcriptome atlas, and signatures of genome organization.</title>
        <authorList>
            <person name="McCormick R.F."/>
            <person name="Truong S.K."/>
            <person name="Sreedasyam A."/>
            <person name="Jenkins J."/>
            <person name="Shu S."/>
            <person name="Sims D."/>
            <person name="Kennedy M."/>
            <person name="Amirebrahimi M."/>
            <person name="Weers B.D."/>
            <person name="McKinley B."/>
            <person name="Mattison A."/>
            <person name="Morishige D.T."/>
            <person name="Grimwood J."/>
            <person name="Schmutz J."/>
            <person name="Mullet J.E."/>
        </authorList>
    </citation>
    <scope>NUCLEOTIDE SEQUENCE [LARGE SCALE GENOMIC DNA]</scope>
    <source>
        <strain evidence="2">cv. BTx623</strain>
    </source>
</reference>